<reference evidence="2 3" key="1">
    <citation type="submission" date="2018-05" db="EMBL/GenBank/DDBJ databases">
        <title>Genomic Encyclopedia of Type Strains, Phase IV (KMG-IV): sequencing the most valuable type-strain genomes for metagenomic binning, comparative biology and taxonomic classification.</title>
        <authorList>
            <person name="Goeker M."/>
        </authorList>
    </citation>
    <scope>NUCLEOTIDE SEQUENCE [LARGE SCALE GENOMIC DNA]</scope>
    <source>
        <strain evidence="2 3">DSM 24906</strain>
    </source>
</reference>
<feature type="domain" description="Transcription regulator PadR N-terminal" evidence="1">
    <location>
        <begin position="11"/>
        <end position="76"/>
    </location>
</feature>
<dbReference type="AlphaFoldDB" id="A0AA45C4T5"/>
<evidence type="ECO:0000313" key="2">
    <source>
        <dbReference type="EMBL" id="PWJ87133.1"/>
    </source>
</evidence>
<organism evidence="2 3">
    <name type="scientific">Oceanotoga teriensis</name>
    <dbReference type="NCBI Taxonomy" id="515440"/>
    <lineage>
        <taxon>Bacteria</taxon>
        <taxon>Thermotogati</taxon>
        <taxon>Thermotogota</taxon>
        <taxon>Thermotogae</taxon>
        <taxon>Petrotogales</taxon>
        <taxon>Petrotogaceae</taxon>
        <taxon>Oceanotoga</taxon>
    </lineage>
</organism>
<dbReference type="Proteomes" id="UP000245921">
    <property type="component" value="Unassembled WGS sequence"/>
</dbReference>
<protein>
    <submittedName>
        <fullName evidence="2">PadR family transcriptional regulator</fullName>
    </submittedName>
</protein>
<proteinExistence type="predicted"/>
<keyword evidence="3" id="KW-1185">Reference proteome</keyword>
<dbReference type="SUPFAM" id="SSF46785">
    <property type="entry name" value="Winged helix' DNA-binding domain"/>
    <property type="match status" value="1"/>
</dbReference>
<dbReference type="Pfam" id="PF03551">
    <property type="entry name" value="PadR"/>
    <property type="match status" value="1"/>
</dbReference>
<accession>A0AA45C4T5</accession>
<dbReference type="InterPro" id="IPR036388">
    <property type="entry name" value="WH-like_DNA-bd_sf"/>
</dbReference>
<evidence type="ECO:0000313" key="3">
    <source>
        <dbReference type="Proteomes" id="UP000245921"/>
    </source>
</evidence>
<dbReference type="Gene3D" id="1.10.10.10">
    <property type="entry name" value="Winged helix-like DNA-binding domain superfamily/Winged helix DNA-binding domain"/>
    <property type="match status" value="1"/>
</dbReference>
<name>A0AA45C4T5_9BACT</name>
<dbReference type="PANTHER" id="PTHR43252">
    <property type="entry name" value="TRANSCRIPTIONAL REGULATOR YQJI"/>
    <property type="match status" value="1"/>
</dbReference>
<dbReference type="InterPro" id="IPR005149">
    <property type="entry name" value="Tscrpt_reg_PadR_N"/>
</dbReference>
<comment type="caution">
    <text evidence="2">The sequence shown here is derived from an EMBL/GenBank/DDBJ whole genome shotgun (WGS) entry which is preliminary data.</text>
</comment>
<dbReference type="PANTHER" id="PTHR43252:SF5">
    <property type="entry name" value="TRANSCRIPTIONAL REGULATOR, PADR-LIKE FAMILY"/>
    <property type="match status" value="1"/>
</dbReference>
<dbReference type="InterPro" id="IPR036390">
    <property type="entry name" value="WH_DNA-bd_sf"/>
</dbReference>
<dbReference type="RefSeq" id="WP_109606404.1">
    <property type="nucleotide sequence ID" value="NZ_JAMHJO010000020.1"/>
</dbReference>
<gene>
    <name evidence="2" type="ORF">C7380_12615</name>
</gene>
<evidence type="ECO:0000259" key="1">
    <source>
        <dbReference type="Pfam" id="PF03551"/>
    </source>
</evidence>
<sequence length="155" mass="18283">MKNIPFIKATILNYLYSKKELTGYDFMKFCSKQNIKISPGSVYPHLKKLENDGYIKYKKEGKKKVYTFTEEGLNYFKSLNISNELIDKTFNKVQFVINCNCENVNYEIKNNIKNLIKELSDLDWKKKNDILNFLDKINILEKSIIKFLNEGSNQI</sequence>
<dbReference type="EMBL" id="QGGI01000026">
    <property type="protein sequence ID" value="PWJ87133.1"/>
    <property type="molecule type" value="Genomic_DNA"/>
</dbReference>